<accession>A0A4Q4KJN0</accession>
<proteinExistence type="predicted"/>
<dbReference type="EMBL" id="SETE01000004">
    <property type="protein sequence ID" value="RYM33462.1"/>
    <property type="molecule type" value="Genomic_DNA"/>
</dbReference>
<comment type="caution">
    <text evidence="1">The sequence shown here is derived from an EMBL/GenBank/DDBJ whole genome shotgun (WGS) entry which is preliminary data.</text>
</comment>
<gene>
    <name evidence="1" type="ORF">ERX46_11010</name>
</gene>
<name>A0A4Q4KJN0_9FLAO</name>
<dbReference type="InterPro" id="IPR027417">
    <property type="entry name" value="P-loop_NTPase"/>
</dbReference>
<dbReference type="Proteomes" id="UP000293952">
    <property type="component" value="Unassembled WGS sequence"/>
</dbReference>
<protein>
    <submittedName>
        <fullName evidence="1">Uncharacterized protein</fullName>
    </submittedName>
</protein>
<evidence type="ECO:0000313" key="1">
    <source>
        <dbReference type="EMBL" id="RYM33462.1"/>
    </source>
</evidence>
<organism evidence="1 2">
    <name type="scientific">Brumimicrobium glaciale</name>
    <dbReference type="NCBI Taxonomy" id="200475"/>
    <lineage>
        <taxon>Bacteria</taxon>
        <taxon>Pseudomonadati</taxon>
        <taxon>Bacteroidota</taxon>
        <taxon>Flavobacteriia</taxon>
        <taxon>Flavobacteriales</taxon>
        <taxon>Crocinitomicaceae</taxon>
        <taxon>Brumimicrobium</taxon>
    </lineage>
</organism>
<keyword evidence="2" id="KW-1185">Reference proteome</keyword>
<sequence>MHIQFVGLPASGKTTIVDELINKYPDSFIRGRKRYKSISKLLLSNPVLFIKSIWSARSVLWISICSVQRSKVSNKNKVLAILGLILNLSNYKSSLLSSKKHNFIILWDELILQRTLSIFAYSEKLANDKSIKKFVKWSSSHCQTTPILVSLNLEIQLKRLLERGVPKRMIKMDTSTIMKVSLVQHETLKKIIEELENYIVIDTSFNINENINKIIQFTKQVEK</sequence>
<dbReference type="Gene3D" id="3.40.50.300">
    <property type="entry name" value="P-loop containing nucleotide triphosphate hydrolases"/>
    <property type="match status" value="1"/>
</dbReference>
<dbReference type="RefSeq" id="WP_130093922.1">
    <property type="nucleotide sequence ID" value="NZ_SETE01000004.1"/>
</dbReference>
<evidence type="ECO:0000313" key="2">
    <source>
        <dbReference type="Proteomes" id="UP000293952"/>
    </source>
</evidence>
<dbReference type="SUPFAM" id="SSF52540">
    <property type="entry name" value="P-loop containing nucleoside triphosphate hydrolases"/>
    <property type="match status" value="1"/>
</dbReference>
<dbReference type="OrthoDB" id="5638848at2"/>
<dbReference type="AlphaFoldDB" id="A0A4Q4KJN0"/>
<reference evidence="1 2" key="1">
    <citation type="submission" date="2019-02" db="EMBL/GenBank/DDBJ databases">
        <title>Genome sequence of the sea-ice species Brumimicrobium glaciale.</title>
        <authorList>
            <person name="Bowman J.P."/>
        </authorList>
    </citation>
    <scope>NUCLEOTIDE SEQUENCE [LARGE SCALE GENOMIC DNA]</scope>
    <source>
        <strain evidence="1 2">IC156</strain>
    </source>
</reference>